<evidence type="ECO:0000256" key="1">
    <source>
        <dbReference type="ARBA" id="ARBA00004496"/>
    </source>
</evidence>
<evidence type="ECO:0000259" key="10">
    <source>
        <dbReference type="PROSITE" id="PS50110"/>
    </source>
</evidence>
<dbReference type="PROSITE" id="PS01124">
    <property type="entry name" value="HTH_ARAC_FAMILY_2"/>
    <property type="match status" value="1"/>
</dbReference>
<dbReference type="SUPFAM" id="SSF46689">
    <property type="entry name" value="Homeodomain-like"/>
    <property type="match status" value="2"/>
</dbReference>
<evidence type="ECO:0000256" key="7">
    <source>
        <dbReference type="ARBA" id="ARBA00023163"/>
    </source>
</evidence>
<dbReference type="SMART" id="SM00342">
    <property type="entry name" value="HTH_ARAC"/>
    <property type="match status" value="1"/>
</dbReference>
<proteinExistence type="predicted"/>
<comment type="caution">
    <text evidence="11">The sequence shown here is derived from an EMBL/GenBank/DDBJ whole genome shotgun (WGS) entry which is preliminary data.</text>
</comment>
<evidence type="ECO:0000256" key="6">
    <source>
        <dbReference type="ARBA" id="ARBA00023125"/>
    </source>
</evidence>
<dbReference type="Gene3D" id="3.40.50.2300">
    <property type="match status" value="1"/>
</dbReference>
<dbReference type="InterPro" id="IPR009057">
    <property type="entry name" value="Homeodomain-like_sf"/>
</dbReference>
<keyword evidence="7" id="KW-0804">Transcription</keyword>
<evidence type="ECO:0000259" key="9">
    <source>
        <dbReference type="PROSITE" id="PS01124"/>
    </source>
</evidence>
<evidence type="ECO:0000313" key="11">
    <source>
        <dbReference type="EMBL" id="RIX52408.1"/>
    </source>
</evidence>
<dbReference type="InterPro" id="IPR018060">
    <property type="entry name" value="HTH_AraC"/>
</dbReference>
<evidence type="ECO:0000313" key="12">
    <source>
        <dbReference type="Proteomes" id="UP000266482"/>
    </source>
</evidence>
<evidence type="ECO:0000256" key="5">
    <source>
        <dbReference type="ARBA" id="ARBA00023015"/>
    </source>
</evidence>
<dbReference type="SUPFAM" id="SSF52172">
    <property type="entry name" value="CheY-like"/>
    <property type="match status" value="1"/>
</dbReference>
<keyword evidence="2" id="KW-0963">Cytoplasm</keyword>
<organism evidence="11 12">
    <name type="scientific">Paenibacillus nanensis</name>
    <dbReference type="NCBI Taxonomy" id="393251"/>
    <lineage>
        <taxon>Bacteria</taxon>
        <taxon>Bacillati</taxon>
        <taxon>Bacillota</taxon>
        <taxon>Bacilli</taxon>
        <taxon>Bacillales</taxon>
        <taxon>Paenibacillaceae</taxon>
        <taxon>Paenibacillus</taxon>
    </lineage>
</organism>
<protein>
    <submittedName>
        <fullName evidence="11">Response regulator</fullName>
    </submittedName>
</protein>
<sequence length="423" mass="47534">MFKVIIVDDELIVRHAVKTLIQWENSRFEYGGSAPNGVGALELVERTNPDIVITDIKMPEMDGLSFIRQLMKARFQGEVLVLSNYNDFELVREALKMGAHDYLLKLTMNTESFMQVLEEMAAKLDERRVSETVLPISATPELDGFQVRVGRLLEMADQGIDTDDGLINEQLEDSLTKQGIWFYSFIIRALAEQTSSDRRPGLPDMLERLADSIWPDSRVRVAVQRGPERALLVIGCQAGQAVAPPEEMARRLNSLAGMYYNVPLFIVYAQAAIGMAELAGEIKASRDTEARLIGAPERTRAACMPNRDKAEKAGPPNAVYREEVQKALAYLEEHYTERISIADIAAKVGLSEPYLCQIFKAETNVSIMTRLNEIRMDKAYELLATGQYLVKQAALEVGISDPFYFNRLFKKRFGISPKNVIKS</sequence>
<evidence type="ECO:0000256" key="4">
    <source>
        <dbReference type="ARBA" id="ARBA00023012"/>
    </source>
</evidence>
<dbReference type="GO" id="GO:0005737">
    <property type="term" value="C:cytoplasm"/>
    <property type="evidence" value="ECO:0007669"/>
    <property type="project" value="UniProtKB-SubCell"/>
</dbReference>
<dbReference type="OrthoDB" id="9794370at2"/>
<feature type="domain" description="HTH araC/xylS-type" evidence="9">
    <location>
        <begin position="325"/>
        <end position="423"/>
    </location>
</feature>
<dbReference type="Pfam" id="PF12833">
    <property type="entry name" value="HTH_18"/>
    <property type="match status" value="1"/>
</dbReference>
<feature type="modified residue" description="4-aspartylphosphate" evidence="8">
    <location>
        <position position="55"/>
    </location>
</feature>
<evidence type="ECO:0000256" key="2">
    <source>
        <dbReference type="ARBA" id="ARBA00022490"/>
    </source>
</evidence>
<dbReference type="PANTHER" id="PTHR42713:SF3">
    <property type="entry name" value="TRANSCRIPTIONAL REGULATORY PROTEIN HPTR"/>
    <property type="match status" value="1"/>
</dbReference>
<feature type="domain" description="Response regulatory" evidence="10">
    <location>
        <begin position="3"/>
        <end position="120"/>
    </location>
</feature>
<evidence type="ECO:0000256" key="8">
    <source>
        <dbReference type="PROSITE-ProRule" id="PRU00169"/>
    </source>
</evidence>
<gene>
    <name evidence="11" type="ORF">D3P08_13085</name>
</gene>
<name>A0A3A1UV36_9BACL</name>
<dbReference type="AlphaFoldDB" id="A0A3A1UV36"/>
<dbReference type="InterPro" id="IPR001789">
    <property type="entry name" value="Sig_transdc_resp-reg_receiver"/>
</dbReference>
<dbReference type="PANTHER" id="PTHR42713">
    <property type="entry name" value="HISTIDINE KINASE-RELATED"/>
    <property type="match status" value="1"/>
</dbReference>
<keyword evidence="12" id="KW-1185">Reference proteome</keyword>
<evidence type="ECO:0000256" key="3">
    <source>
        <dbReference type="ARBA" id="ARBA00022553"/>
    </source>
</evidence>
<dbReference type="GO" id="GO:0003700">
    <property type="term" value="F:DNA-binding transcription factor activity"/>
    <property type="evidence" value="ECO:0007669"/>
    <property type="project" value="InterPro"/>
</dbReference>
<comment type="subcellular location">
    <subcellularLocation>
        <location evidence="1">Cytoplasm</location>
    </subcellularLocation>
</comment>
<keyword evidence="3 8" id="KW-0597">Phosphoprotein</keyword>
<keyword evidence="6" id="KW-0238">DNA-binding</keyword>
<dbReference type="PROSITE" id="PS50110">
    <property type="entry name" value="RESPONSE_REGULATORY"/>
    <property type="match status" value="1"/>
</dbReference>
<dbReference type="SMART" id="SM00448">
    <property type="entry name" value="REC"/>
    <property type="match status" value="1"/>
</dbReference>
<dbReference type="CDD" id="cd17536">
    <property type="entry name" value="REC_YesN-like"/>
    <property type="match status" value="1"/>
</dbReference>
<accession>A0A3A1UV36</accession>
<keyword evidence="4" id="KW-0902">Two-component regulatory system</keyword>
<dbReference type="Gene3D" id="1.10.10.60">
    <property type="entry name" value="Homeodomain-like"/>
    <property type="match status" value="2"/>
</dbReference>
<dbReference type="RefSeq" id="WP_119600134.1">
    <property type="nucleotide sequence ID" value="NZ_QXQA01000007.1"/>
</dbReference>
<dbReference type="GO" id="GO:0000160">
    <property type="term" value="P:phosphorelay signal transduction system"/>
    <property type="evidence" value="ECO:0007669"/>
    <property type="project" value="UniProtKB-KW"/>
</dbReference>
<dbReference type="InterPro" id="IPR051552">
    <property type="entry name" value="HptR"/>
</dbReference>
<dbReference type="Pfam" id="PF00072">
    <property type="entry name" value="Response_reg"/>
    <property type="match status" value="1"/>
</dbReference>
<dbReference type="Proteomes" id="UP000266482">
    <property type="component" value="Unassembled WGS sequence"/>
</dbReference>
<dbReference type="InterPro" id="IPR011006">
    <property type="entry name" value="CheY-like_superfamily"/>
</dbReference>
<keyword evidence="5" id="KW-0805">Transcription regulation</keyword>
<reference evidence="11 12" key="1">
    <citation type="submission" date="2018-09" db="EMBL/GenBank/DDBJ databases">
        <title>Paenibacillus aracenensis nov. sp. isolated from a cave in southern Spain.</title>
        <authorList>
            <person name="Jurado V."/>
            <person name="Gutierrez-Patricio S."/>
            <person name="Gonzalez-Pimentel J.L."/>
            <person name="Miller A.Z."/>
            <person name="Laiz L."/>
            <person name="Saiz-Jimenez C."/>
        </authorList>
    </citation>
    <scope>NUCLEOTIDE SEQUENCE [LARGE SCALE GENOMIC DNA]</scope>
    <source>
        <strain evidence="11 12">DSM 22867</strain>
    </source>
</reference>
<dbReference type="GO" id="GO:0043565">
    <property type="term" value="F:sequence-specific DNA binding"/>
    <property type="evidence" value="ECO:0007669"/>
    <property type="project" value="InterPro"/>
</dbReference>
<dbReference type="EMBL" id="QXQA01000007">
    <property type="protein sequence ID" value="RIX52408.1"/>
    <property type="molecule type" value="Genomic_DNA"/>
</dbReference>